<dbReference type="EMBL" id="FUEG01000009">
    <property type="protein sequence ID" value="SJL08634.1"/>
    <property type="molecule type" value="Genomic_DNA"/>
</dbReference>
<evidence type="ECO:0000313" key="3">
    <source>
        <dbReference type="Proteomes" id="UP000219338"/>
    </source>
</evidence>
<feature type="compositionally biased region" description="Basic and acidic residues" evidence="1">
    <location>
        <begin position="238"/>
        <end position="271"/>
    </location>
</feature>
<protein>
    <submittedName>
        <fullName evidence="2">Uncharacterized protein</fullName>
    </submittedName>
</protein>
<evidence type="ECO:0000256" key="1">
    <source>
        <dbReference type="SAM" id="MobiDB-lite"/>
    </source>
</evidence>
<feature type="region of interest" description="Disordered" evidence="1">
    <location>
        <begin position="305"/>
        <end position="357"/>
    </location>
</feature>
<proteinExistence type="predicted"/>
<name>A0A284RIP8_ARMOS</name>
<organism evidence="2 3">
    <name type="scientific">Armillaria ostoyae</name>
    <name type="common">Armillaria root rot fungus</name>
    <dbReference type="NCBI Taxonomy" id="47428"/>
    <lineage>
        <taxon>Eukaryota</taxon>
        <taxon>Fungi</taxon>
        <taxon>Dikarya</taxon>
        <taxon>Basidiomycota</taxon>
        <taxon>Agaricomycotina</taxon>
        <taxon>Agaricomycetes</taxon>
        <taxon>Agaricomycetidae</taxon>
        <taxon>Agaricales</taxon>
        <taxon>Marasmiineae</taxon>
        <taxon>Physalacriaceae</taxon>
        <taxon>Armillaria</taxon>
    </lineage>
</organism>
<sequence length="470" mass="57546">MLPILVTSERAFVQACPWWHHSRIESDRSSSIFQGFRAIDNGPPHSCHLSRSFALIPYYRSSESSYPPSADYEHEKFDEYRRLQQRVSYRNKKFKDEVKWHPFWTQEELLARQREHDAYIKRYVAEQEKIIEQKLEPLKRAQEKYRQHNMHDSTYPHAREGLAAKSSEYFHQAYLENRRLDGRIRYRNTKFKVEVASHPEWSRQELRERICEHEAFISDYTEKERQGINYRMMEFEEDERRRAKEETRERAEEEYHRQQKASGEEGRRQDWHQQQQQEGTKRRDENAYGRQQWWYNHFEEEKRRYESQKSRREEHAKRDAQEREEKQRQRAFEEDRQRREKESRERRRKQAEESERLKERRYKSYEDGWSPRAPWKTKTNILFNDIPWPTLYHPQSADAITSEVVTAFFGDPKYFASEHWISRKRRIHTELLRWHSDKFQAVLKNVAYSDQLVVHAAAEVVVRALNELKG</sequence>
<dbReference type="STRING" id="47428.A0A284RIP8"/>
<accession>A0A284RIP8</accession>
<gene>
    <name evidence="2" type="ORF">ARMOST_12001</name>
</gene>
<dbReference type="Proteomes" id="UP000219338">
    <property type="component" value="Unassembled WGS sequence"/>
</dbReference>
<dbReference type="OrthoDB" id="412109at2759"/>
<keyword evidence="3" id="KW-1185">Reference proteome</keyword>
<evidence type="ECO:0000313" key="2">
    <source>
        <dbReference type="EMBL" id="SJL08634.1"/>
    </source>
</evidence>
<reference evidence="3" key="1">
    <citation type="journal article" date="2017" name="Nat. Ecol. Evol.">
        <title>Genome expansion and lineage-specific genetic innovations in the forest pathogenic fungi Armillaria.</title>
        <authorList>
            <person name="Sipos G."/>
            <person name="Prasanna A.N."/>
            <person name="Walter M.C."/>
            <person name="O'Connor E."/>
            <person name="Balint B."/>
            <person name="Krizsan K."/>
            <person name="Kiss B."/>
            <person name="Hess J."/>
            <person name="Varga T."/>
            <person name="Slot J."/>
            <person name="Riley R."/>
            <person name="Boka B."/>
            <person name="Rigling D."/>
            <person name="Barry K."/>
            <person name="Lee J."/>
            <person name="Mihaltcheva S."/>
            <person name="LaButti K."/>
            <person name="Lipzen A."/>
            <person name="Waldron R."/>
            <person name="Moloney N.M."/>
            <person name="Sperisen C."/>
            <person name="Kredics L."/>
            <person name="Vagvoelgyi C."/>
            <person name="Patrignani A."/>
            <person name="Fitzpatrick D."/>
            <person name="Nagy I."/>
            <person name="Doyle S."/>
            <person name="Anderson J.B."/>
            <person name="Grigoriev I.V."/>
            <person name="Gueldener U."/>
            <person name="Muensterkoetter M."/>
            <person name="Nagy L.G."/>
        </authorList>
    </citation>
    <scope>NUCLEOTIDE SEQUENCE [LARGE SCALE GENOMIC DNA]</scope>
    <source>
        <strain evidence="3">C18/9</strain>
    </source>
</reference>
<feature type="region of interest" description="Disordered" evidence="1">
    <location>
        <begin position="237"/>
        <end position="286"/>
    </location>
</feature>
<dbReference type="AlphaFoldDB" id="A0A284RIP8"/>